<dbReference type="GO" id="GO:0005524">
    <property type="term" value="F:ATP binding"/>
    <property type="evidence" value="ECO:0007669"/>
    <property type="project" value="UniProtKB-UniRule"/>
</dbReference>
<dbReference type="PROSITE" id="PS00108">
    <property type="entry name" value="PROTEIN_KINASE_ST"/>
    <property type="match status" value="1"/>
</dbReference>
<reference evidence="8 9" key="1">
    <citation type="journal article" date="2018" name="Science">
        <title>The opium poppy genome and morphinan production.</title>
        <authorList>
            <person name="Guo L."/>
            <person name="Winzer T."/>
            <person name="Yang X."/>
            <person name="Li Y."/>
            <person name="Ning Z."/>
            <person name="He Z."/>
            <person name="Teodor R."/>
            <person name="Lu Y."/>
            <person name="Bowser T.A."/>
            <person name="Graham I.A."/>
            <person name="Ye K."/>
        </authorList>
    </citation>
    <scope>NUCLEOTIDE SEQUENCE [LARGE SCALE GENOMIC DNA]</scope>
    <source>
        <strain evidence="9">cv. HN1</strain>
        <tissue evidence="8">Leaves</tissue>
    </source>
</reference>
<evidence type="ECO:0000256" key="2">
    <source>
        <dbReference type="ARBA" id="ARBA00022741"/>
    </source>
</evidence>
<dbReference type="InterPro" id="IPR017441">
    <property type="entry name" value="Protein_kinase_ATP_BS"/>
</dbReference>
<dbReference type="EMBL" id="CM010715">
    <property type="protein sequence ID" value="RZC45676.1"/>
    <property type="molecule type" value="Genomic_DNA"/>
</dbReference>
<keyword evidence="3" id="KW-0418">Kinase</keyword>
<evidence type="ECO:0000259" key="7">
    <source>
        <dbReference type="PROSITE" id="PS50011"/>
    </source>
</evidence>
<name>A0A4Y7ICC0_PAPSO</name>
<dbReference type="PANTHER" id="PTHR48011">
    <property type="entry name" value="CCR4-NOT TRANSCRIPTIONAL COMPLEX SUBUNIT CAF120-RELATED"/>
    <property type="match status" value="1"/>
</dbReference>
<dbReference type="InterPro" id="IPR052751">
    <property type="entry name" value="Plant_MAPKKK"/>
</dbReference>
<protein>
    <recommendedName>
        <fullName evidence="7">Protein kinase domain-containing protein</fullName>
    </recommendedName>
</protein>
<dbReference type="Pfam" id="PF00069">
    <property type="entry name" value="Pkinase"/>
    <property type="match status" value="1"/>
</dbReference>
<dbReference type="GO" id="GO:0007165">
    <property type="term" value="P:signal transduction"/>
    <property type="evidence" value="ECO:0007669"/>
    <property type="project" value="TreeGrafter"/>
</dbReference>
<keyword evidence="9" id="KW-1185">Reference proteome</keyword>
<dbReference type="InterPro" id="IPR000719">
    <property type="entry name" value="Prot_kinase_dom"/>
</dbReference>
<evidence type="ECO:0000256" key="6">
    <source>
        <dbReference type="RuleBase" id="RU000304"/>
    </source>
</evidence>
<keyword evidence="4 5" id="KW-0067">ATP-binding</keyword>
<dbReference type="PANTHER" id="PTHR48011:SF18">
    <property type="entry name" value="MITOGEN-ACTIVATED PROTEIN KINASE KINASE KINASE 19-RELATED"/>
    <property type="match status" value="1"/>
</dbReference>
<dbReference type="STRING" id="3469.A0A4Y7ICC0"/>
<dbReference type="PROSITE" id="PS00107">
    <property type="entry name" value="PROTEIN_KINASE_ATP"/>
    <property type="match status" value="1"/>
</dbReference>
<dbReference type="OMA" id="DWVSNNS"/>
<evidence type="ECO:0000256" key="5">
    <source>
        <dbReference type="PROSITE-ProRule" id="PRU10141"/>
    </source>
</evidence>
<comment type="similarity">
    <text evidence="6">Belongs to the protein kinase superfamily.</text>
</comment>
<accession>A0A4Y7ICC0</accession>
<evidence type="ECO:0000313" key="9">
    <source>
        <dbReference type="Proteomes" id="UP000316621"/>
    </source>
</evidence>
<dbReference type="InterPro" id="IPR008271">
    <property type="entry name" value="Ser/Thr_kinase_AS"/>
</dbReference>
<sequence>MEWIKGEMIGKGSFGTVNMATPRKNLNEFPSVMAVKSSMVSQSSMLEKEKEILTQLNGCPQILQCFGDDVTVENGVQMYNILLEFASLGNLSQLIKSGSSMGESEIRNYTRMITQGIGYIHEMGFVHSDIKPQNILLCSGEGQIDLKIADFGLAKRSGKSSNGFIGTPLYMSPESVLCNENETASDIWALGCVVMEMITGKPAWKCSDLSNLLYRIGFTEQVPEIPSEISEEGKDFLRKCFIRDPTKRWTAEMLLRHPFLSNDFDAQVSTISLKELKRTHSSPKSTFDFPESWSDSIEKDESNCSTCLKDRIGELVLGKEPNWSTSDSWIVVR</sequence>
<feature type="domain" description="Protein kinase" evidence="7">
    <location>
        <begin position="3"/>
        <end position="260"/>
    </location>
</feature>
<evidence type="ECO:0000313" key="8">
    <source>
        <dbReference type="EMBL" id="RZC45676.1"/>
    </source>
</evidence>
<dbReference type="SUPFAM" id="SSF56112">
    <property type="entry name" value="Protein kinase-like (PK-like)"/>
    <property type="match status" value="1"/>
</dbReference>
<dbReference type="Proteomes" id="UP000316621">
    <property type="component" value="Chromosome 1"/>
</dbReference>
<dbReference type="Gene3D" id="1.10.510.10">
    <property type="entry name" value="Transferase(Phosphotransferase) domain 1"/>
    <property type="match status" value="1"/>
</dbReference>
<organism evidence="8 9">
    <name type="scientific">Papaver somniferum</name>
    <name type="common">Opium poppy</name>
    <dbReference type="NCBI Taxonomy" id="3469"/>
    <lineage>
        <taxon>Eukaryota</taxon>
        <taxon>Viridiplantae</taxon>
        <taxon>Streptophyta</taxon>
        <taxon>Embryophyta</taxon>
        <taxon>Tracheophyta</taxon>
        <taxon>Spermatophyta</taxon>
        <taxon>Magnoliopsida</taxon>
        <taxon>Ranunculales</taxon>
        <taxon>Papaveraceae</taxon>
        <taxon>Papaveroideae</taxon>
        <taxon>Papaver</taxon>
    </lineage>
</organism>
<gene>
    <name evidence="8" type="ORF">C5167_038615</name>
</gene>
<dbReference type="OrthoDB" id="8693905at2759"/>
<keyword evidence="1" id="KW-0808">Transferase</keyword>
<evidence type="ECO:0000256" key="4">
    <source>
        <dbReference type="ARBA" id="ARBA00022840"/>
    </source>
</evidence>
<evidence type="ECO:0000256" key="1">
    <source>
        <dbReference type="ARBA" id="ARBA00022679"/>
    </source>
</evidence>
<dbReference type="Gramene" id="RZC45676">
    <property type="protein sequence ID" value="RZC45676"/>
    <property type="gene ID" value="C5167_038615"/>
</dbReference>
<dbReference type="AlphaFoldDB" id="A0A4Y7ICC0"/>
<dbReference type="PROSITE" id="PS50011">
    <property type="entry name" value="PROTEIN_KINASE_DOM"/>
    <property type="match status" value="1"/>
</dbReference>
<dbReference type="SMART" id="SM00220">
    <property type="entry name" value="S_TKc"/>
    <property type="match status" value="1"/>
</dbReference>
<keyword evidence="2 5" id="KW-0547">Nucleotide-binding</keyword>
<dbReference type="CDD" id="cd06606">
    <property type="entry name" value="STKc_MAPKKK"/>
    <property type="match status" value="1"/>
</dbReference>
<feature type="binding site" evidence="5">
    <location>
        <position position="36"/>
    </location>
    <ligand>
        <name>ATP</name>
        <dbReference type="ChEBI" id="CHEBI:30616"/>
    </ligand>
</feature>
<keyword evidence="6" id="KW-0723">Serine/threonine-protein kinase</keyword>
<proteinExistence type="inferred from homology"/>
<dbReference type="InterPro" id="IPR011009">
    <property type="entry name" value="Kinase-like_dom_sf"/>
</dbReference>
<evidence type="ECO:0000256" key="3">
    <source>
        <dbReference type="ARBA" id="ARBA00022777"/>
    </source>
</evidence>
<dbReference type="GO" id="GO:0004674">
    <property type="term" value="F:protein serine/threonine kinase activity"/>
    <property type="evidence" value="ECO:0007669"/>
    <property type="project" value="UniProtKB-KW"/>
</dbReference>